<name>A0A3D3R443_9PLAN</name>
<dbReference type="InterPro" id="IPR034593">
    <property type="entry name" value="DgoD-like"/>
</dbReference>
<dbReference type="Pfam" id="PF13378">
    <property type="entry name" value="MR_MLE_C"/>
    <property type="match status" value="1"/>
</dbReference>
<proteinExistence type="predicted"/>
<keyword evidence="1" id="KW-0456">Lyase</keyword>
<protein>
    <recommendedName>
        <fullName evidence="2">Mandelate racemase/muconate lactonizing enzyme C-terminal domain-containing protein</fullName>
    </recommendedName>
</protein>
<dbReference type="InterPro" id="IPR029065">
    <property type="entry name" value="Enolase_C-like"/>
</dbReference>
<dbReference type="Pfam" id="PF02746">
    <property type="entry name" value="MR_MLE_N"/>
    <property type="match status" value="1"/>
</dbReference>
<dbReference type="InterPro" id="IPR036849">
    <property type="entry name" value="Enolase-like_C_sf"/>
</dbReference>
<comment type="caution">
    <text evidence="3">The sequence shown here is derived from an EMBL/GenBank/DDBJ whole genome shotgun (WGS) entry which is preliminary data.</text>
</comment>
<organism evidence="3 4">
    <name type="scientific">Gimesia maris</name>
    <dbReference type="NCBI Taxonomy" id="122"/>
    <lineage>
        <taxon>Bacteria</taxon>
        <taxon>Pseudomonadati</taxon>
        <taxon>Planctomycetota</taxon>
        <taxon>Planctomycetia</taxon>
        <taxon>Planctomycetales</taxon>
        <taxon>Planctomycetaceae</taxon>
        <taxon>Gimesia</taxon>
    </lineage>
</organism>
<sequence length="368" mass="40532">MKITGVDTFLVDVPLQTPVSPYQSRYICSTSTGALLIRIETDAGITGWGETPQRLSFQNANSFTGEEADYFRPILLGKDPTDIAALYADWGMGDEPYRQSLVEMACWDILGKQAGLPLHRLLGGLYRERVEVTCCMGIRGPEEAATISKHYVDLGFSTLKTKAGRSPEEDLAMVRAIREATGDRLNLRIDPNMGYTPEVALQLARDLEPYDLQYFEQPMHKDLLQESAEIRQQTTTPLALNESVTTMENVRKILELDAAQYLLPDTYQCGGIWAVKLVGEVAASAGVPCIFHCAHDLGLRTATMLHMAGSSPNFPLANDCTYYSLENDIIAEPFEIKAGTIAVPTKPGLGVEIDEAMLKRYLVGSSVE</sequence>
<dbReference type="AlphaFoldDB" id="A0A3D3R443"/>
<dbReference type="CDD" id="cd03316">
    <property type="entry name" value="MR_like"/>
    <property type="match status" value="1"/>
</dbReference>
<dbReference type="SMART" id="SM00922">
    <property type="entry name" value="MR_MLE"/>
    <property type="match status" value="1"/>
</dbReference>
<dbReference type="Proteomes" id="UP000263642">
    <property type="component" value="Unassembled WGS sequence"/>
</dbReference>
<dbReference type="PANTHER" id="PTHR48080">
    <property type="entry name" value="D-GALACTONATE DEHYDRATASE-RELATED"/>
    <property type="match status" value="1"/>
</dbReference>
<evidence type="ECO:0000259" key="2">
    <source>
        <dbReference type="SMART" id="SM00922"/>
    </source>
</evidence>
<dbReference type="SUPFAM" id="SSF54826">
    <property type="entry name" value="Enolase N-terminal domain-like"/>
    <property type="match status" value="1"/>
</dbReference>
<dbReference type="EMBL" id="DQAY01000045">
    <property type="protein sequence ID" value="HCO22767.1"/>
    <property type="molecule type" value="Genomic_DNA"/>
</dbReference>
<reference evidence="3 4" key="1">
    <citation type="journal article" date="2018" name="Nat. Biotechnol.">
        <title>A standardized bacterial taxonomy based on genome phylogeny substantially revises the tree of life.</title>
        <authorList>
            <person name="Parks D.H."/>
            <person name="Chuvochina M."/>
            <person name="Waite D.W."/>
            <person name="Rinke C."/>
            <person name="Skarshewski A."/>
            <person name="Chaumeil P.A."/>
            <person name="Hugenholtz P."/>
        </authorList>
    </citation>
    <scope>NUCLEOTIDE SEQUENCE [LARGE SCALE GENOMIC DNA]</scope>
    <source>
        <strain evidence="3">UBA9375</strain>
    </source>
</reference>
<dbReference type="PANTHER" id="PTHR48080:SF2">
    <property type="entry name" value="D-GALACTONATE DEHYDRATASE"/>
    <property type="match status" value="1"/>
</dbReference>
<dbReference type="Gene3D" id="3.30.390.10">
    <property type="entry name" value="Enolase-like, N-terminal domain"/>
    <property type="match status" value="1"/>
</dbReference>
<dbReference type="InterPro" id="IPR029017">
    <property type="entry name" value="Enolase-like_N"/>
</dbReference>
<dbReference type="Gene3D" id="3.20.20.120">
    <property type="entry name" value="Enolase-like C-terminal domain"/>
    <property type="match status" value="1"/>
</dbReference>
<gene>
    <name evidence="3" type="ORF">DIT97_06805</name>
</gene>
<evidence type="ECO:0000313" key="3">
    <source>
        <dbReference type="EMBL" id="HCO22767.1"/>
    </source>
</evidence>
<dbReference type="GO" id="GO:0016829">
    <property type="term" value="F:lyase activity"/>
    <property type="evidence" value="ECO:0007669"/>
    <property type="project" value="UniProtKB-KW"/>
</dbReference>
<accession>A0A3D3R443</accession>
<feature type="domain" description="Mandelate racemase/muconate lactonizing enzyme C-terminal" evidence="2">
    <location>
        <begin position="141"/>
        <end position="237"/>
    </location>
</feature>
<evidence type="ECO:0000256" key="1">
    <source>
        <dbReference type="ARBA" id="ARBA00023239"/>
    </source>
</evidence>
<dbReference type="InterPro" id="IPR013341">
    <property type="entry name" value="Mandelate_racemase_N_dom"/>
</dbReference>
<evidence type="ECO:0000313" key="4">
    <source>
        <dbReference type="Proteomes" id="UP000263642"/>
    </source>
</evidence>
<dbReference type="SFLD" id="SFLDG00179">
    <property type="entry name" value="mandelate_racemase"/>
    <property type="match status" value="1"/>
</dbReference>
<dbReference type="InterPro" id="IPR013342">
    <property type="entry name" value="Mandelate_racemase_C"/>
</dbReference>
<dbReference type="SUPFAM" id="SSF51604">
    <property type="entry name" value="Enolase C-terminal domain-like"/>
    <property type="match status" value="1"/>
</dbReference>
<dbReference type="SFLD" id="SFLDS00001">
    <property type="entry name" value="Enolase"/>
    <property type="match status" value="1"/>
</dbReference>